<sequence>SNLVYDCLSTARFDFIINSIPQGNVIPSRGLRQGCLVSPYLFLLCAEGFFILIQATEDEGRSWECNMLDLVLESATCSCSLLSIIFLRAKINDCLAMGKILEVYERA</sequence>
<dbReference type="OrthoDB" id="1748983at2759"/>
<evidence type="ECO:0000313" key="2">
    <source>
        <dbReference type="Proteomes" id="UP000237105"/>
    </source>
</evidence>
<feature type="non-terminal residue" evidence="1">
    <location>
        <position position="1"/>
    </location>
</feature>
<dbReference type="Proteomes" id="UP000237105">
    <property type="component" value="Unassembled WGS sequence"/>
</dbReference>
<comment type="caution">
    <text evidence="1">The sequence shown here is derived from an EMBL/GenBank/DDBJ whole genome shotgun (WGS) entry which is preliminary data.</text>
</comment>
<protein>
    <recommendedName>
        <fullName evidence="3">Reverse transcriptase domain-containing protein</fullName>
    </recommendedName>
</protein>
<evidence type="ECO:0000313" key="1">
    <source>
        <dbReference type="EMBL" id="PON79831.1"/>
    </source>
</evidence>
<keyword evidence="2" id="KW-1185">Reference proteome</keyword>
<accession>A0A2P5E2S9</accession>
<organism evidence="1 2">
    <name type="scientific">Parasponia andersonii</name>
    <name type="common">Sponia andersonii</name>
    <dbReference type="NCBI Taxonomy" id="3476"/>
    <lineage>
        <taxon>Eukaryota</taxon>
        <taxon>Viridiplantae</taxon>
        <taxon>Streptophyta</taxon>
        <taxon>Embryophyta</taxon>
        <taxon>Tracheophyta</taxon>
        <taxon>Spermatophyta</taxon>
        <taxon>Magnoliopsida</taxon>
        <taxon>eudicotyledons</taxon>
        <taxon>Gunneridae</taxon>
        <taxon>Pentapetalae</taxon>
        <taxon>rosids</taxon>
        <taxon>fabids</taxon>
        <taxon>Rosales</taxon>
        <taxon>Cannabaceae</taxon>
        <taxon>Parasponia</taxon>
    </lineage>
</organism>
<proteinExistence type="predicted"/>
<name>A0A2P5E2S9_PARAD</name>
<evidence type="ECO:0008006" key="3">
    <source>
        <dbReference type="Google" id="ProtNLM"/>
    </source>
</evidence>
<gene>
    <name evidence="1" type="ORF">PanWU01x14_010630</name>
</gene>
<dbReference type="EMBL" id="JXTB01000003">
    <property type="protein sequence ID" value="PON79831.1"/>
    <property type="molecule type" value="Genomic_DNA"/>
</dbReference>
<dbReference type="STRING" id="3476.A0A2P5E2S9"/>
<reference evidence="2" key="1">
    <citation type="submission" date="2016-06" db="EMBL/GenBank/DDBJ databases">
        <title>Parallel loss of symbiosis genes in relatives of nitrogen-fixing non-legume Parasponia.</title>
        <authorList>
            <person name="Van Velzen R."/>
            <person name="Holmer R."/>
            <person name="Bu F."/>
            <person name="Rutten L."/>
            <person name="Van Zeijl A."/>
            <person name="Liu W."/>
            <person name="Santuari L."/>
            <person name="Cao Q."/>
            <person name="Sharma T."/>
            <person name="Shen D."/>
            <person name="Roswanjaya Y."/>
            <person name="Wardhani T."/>
            <person name="Kalhor M.S."/>
            <person name="Jansen J."/>
            <person name="Van den Hoogen J."/>
            <person name="Gungor B."/>
            <person name="Hartog M."/>
            <person name="Hontelez J."/>
            <person name="Verver J."/>
            <person name="Yang W.-C."/>
            <person name="Schijlen E."/>
            <person name="Repin R."/>
            <person name="Schilthuizen M."/>
            <person name="Schranz E."/>
            <person name="Heidstra R."/>
            <person name="Miyata K."/>
            <person name="Fedorova E."/>
            <person name="Kohlen W."/>
            <person name="Bisseling T."/>
            <person name="Smit S."/>
            <person name="Geurts R."/>
        </authorList>
    </citation>
    <scope>NUCLEOTIDE SEQUENCE [LARGE SCALE GENOMIC DNA]</scope>
    <source>
        <strain evidence="2">cv. WU1-14</strain>
    </source>
</reference>
<dbReference type="AlphaFoldDB" id="A0A2P5E2S9"/>